<evidence type="ECO:0000313" key="12">
    <source>
        <dbReference type="Proteomes" id="UP000696485"/>
    </source>
</evidence>
<organism evidence="11 12">
    <name type="scientific">Podila minutissima</name>
    <dbReference type="NCBI Taxonomy" id="64525"/>
    <lineage>
        <taxon>Eukaryota</taxon>
        <taxon>Fungi</taxon>
        <taxon>Fungi incertae sedis</taxon>
        <taxon>Mucoromycota</taxon>
        <taxon>Mortierellomycotina</taxon>
        <taxon>Mortierellomycetes</taxon>
        <taxon>Mortierellales</taxon>
        <taxon>Mortierellaceae</taxon>
        <taxon>Podila</taxon>
    </lineage>
</organism>
<name>A0A9P5VMV5_9FUNG</name>
<comment type="subcellular location">
    <subcellularLocation>
        <location evidence="1">Endoplasmic reticulum membrane</location>
        <topology evidence="1">Single-pass type I membrane protein</topology>
    </subcellularLocation>
</comment>
<feature type="transmembrane region" description="Helical" evidence="9">
    <location>
        <begin position="161"/>
        <end position="179"/>
    </location>
</feature>
<evidence type="ECO:0000256" key="1">
    <source>
        <dbReference type="ARBA" id="ARBA00004115"/>
    </source>
</evidence>
<comment type="caution">
    <text evidence="11">The sequence shown here is derived from an EMBL/GenBank/DDBJ whole genome shotgun (WGS) entry which is preliminary data.</text>
</comment>
<keyword evidence="2 9" id="KW-0812">Transmembrane</keyword>
<evidence type="ECO:0000256" key="7">
    <source>
        <dbReference type="ARBA" id="ARBA00037565"/>
    </source>
</evidence>
<evidence type="ECO:0000256" key="6">
    <source>
        <dbReference type="ARBA" id="ARBA00023136"/>
    </source>
</evidence>
<evidence type="ECO:0008006" key="13">
    <source>
        <dbReference type="Google" id="ProtNLM"/>
    </source>
</evidence>
<gene>
    <name evidence="11" type="ORF">BG006_004576</name>
</gene>
<evidence type="ECO:0000256" key="9">
    <source>
        <dbReference type="SAM" id="Phobius"/>
    </source>
</evidence>
<protein>
    <recommendedName>
        <fullName evidence="13">Signal sequence receptor subunit alpha</fullName>
    </recommendedName>
</protein>
<evidence type="ECO:0000256" key="8">
    <source>
        <dbReference type="ARBA" id="ARBA00038311"/>
    </source>
</evidence>
<proteinExistence type="inferred from homology"/>
<evidence type="ECO:0000256" key="4">
    <source>
        <dbReference type="ARBA" id="ARBA00022824"/>
    </source>
</evidence>
<sequence length="231" mass="25351">MLGLKSTLKALVCSALLFASVSAQASVPTLPNVGVSAEFPNAIAGLTPDLISGDANDIKVTFRNSGKTDLKVNLIVGTVVEPTDFNTVIRNLTAYKYSTTLKAEATLVHTYTIKMEHPSREVGLTLMADLMDSSKNHFPVVVYNSTVNFTEPAQSWIDVQLIFLYVLIAGIFVAIGMFIKDAMAPEAKTTKKKTPAMTPEEREAALEKMKVLDEDWIPEHHKKSPRATKRR</sequence>
<comment type="similarity">
    <text evidence="8">Belongs to the IRC22 family.</text>
</comment>
<evidence type="ECO:0000313" key="11">
    <source>
        <dbReference type="EMBL" id="KAF9332563.1"/>
    </source>
</evidence>
<keyword evidence="4" id="KW-0256">Endoplasmic reticulum</keyword>
<dbReference type="Pfam" id="PF03896">
    <property type="entry name" value="TRAP_alpha"/>
    <property type="match status" value="1"/>
</dbReference>
<feature type="chain" id="PRO_5040406102" description="Signal sequence receptor subunit alpha" evidence="10">
    <location>
        <begin position="24"/>
        <end position="231"/>
    </location>
</feature>
<keyword evidence="12" id="KW-1185">Reference proteome</keyword>
<dbReference type="PANTHER" id="PTHR12924:SF0">
    <property type="entry name" value="TRANSLOCON-ASSOCIATED PROTEIN SUBUNIT ALPHA"/>
    <property type="match status" value="1"/>
</dbReference>
<dbReference type="Proteomes" id="UP000696485">
    <property type="component" value="Unassembled WGS sequence"/>
</dbReference>
<dbReference type="PANTHER" id="PTHR12924">
    <property type="entry name" value="TRANSLOCON-ASSOCIATED PROTEIN, ALPHA SUBUNIT"/>
    <property type="match status" value="1"/>
</dbReference>
<keyword evidence="6 9" id="KW-0472">Membrane</keyword>
<dbReference type="GO" id="GO:0005789">
    <property type="term" value="C:endoplasmic reticulum membrane"/>
    <property type="evidence" value="ECO:0007669"/>
    <property type="project" value="UniProtKB-SubCell"/>
</dbReference>
<comment type="function">
    <text evidence="7">Is probably involved in a pathway contributing to genomic integrity.</text>
</comment>
<feature type="signal peptide" evidence="10">
    <location>
        <begin position="1"/>
        <end position="23"/>
    </location>
</feature>
<evidence type="ECO:0000256" key="3">
    <source>
        <dbReference type="ARBA" id="ARBA00022729"/>
    </source>
</evidence>
<evidence type="ECO:0000256" key="2">
    <source>
        <dbReference type="ARBA" id="ARBA00022692"/>
    </source>
</evidence>
<keyword evidence="5 9" id="KW-1133">Transmembrane helix</keyword>
<accession>A0A9P5VMV5</accession>
<keyword evidence="3 10" id="KW-0732">Signal</keyword>
<reference evidence="11" key="1">
    <citation type="journal article" date="2020" name="Fungal Divers.">
        <title>Resolving the Mortierellaceae phylogeny through synthesis of multi-gene phylogenetics and phylogenomics.</title>
        <authorList>
            <person name="Vandepol N."/>
            <person name="Liber J."/>
            <person name="Desiro A."/>
            <person name="Na H."/>
            <person name="Kennedy M."/>
            <person name="Barry K."/>
            <person name="Grigoriev I.V."/>
            <person name="Miller A.N."/>
            <person name="O'Donnell K."/>
            <person name="Stajich J.E."/>
            <person name="Bonito G."/>
        </authorList>
    </citation>
    <scope>NUCLEOTIDE SEQUENCE</scope>
    <source>
        <strain evidence="11">NVP1</strain>
    </source>
</reference>
<dbReference type="EMBL" id="JAAAUY010000253">
    <property type="protein sequence ID" value="KAF9332563.1"/>
    <property type="molecule type" value="Genomic_DNA"/>
</dbReference>
<evidence type="ECO:0000256" key="5">
    <source>
        <dbReference type="ARBA" id="ARBA00022989"/>
    </source>
</evidence>
<evidence type="ECO:0000256" key="10">
    <source>
        <dbReference type="SAM" id="SignalP"/>
    </source>
</evidence>
<dbReference type="AlphaFoldDB" id="A0A9P5VMV5"/>
<dbReference type="InterPro" id="IPR005595">
    <property type="entry name" value="TRAP_alpha"/>
</dbReference>